<reference evidence="2 3" key="1">
    <citation type="submission" date="2019-03" db="EMBL/GenBank/DDBJ databases">
        <title>This is whole genome sequence of Paenibacillus sp MS74 strain.</title>
        <authorList>
            <person name="Trinh H.N."/>
        </authorList>
    </citation>
    <scope>NUCLEOTIDE SEQUENCE [LARGE SCALE GENOMIC DNA]</scope>
    <source>
        <strain evidence="2 3">MS74</strain>
    </source>
</reference>
<gene>
    <name evidence="2" type="ORF">E1757_01680</name>
</gene>
<comment type="caution">
    <text evidence="2">The sequence shown here is derived from an EMBL/GenBank/DDBJ whole genome shotgun (WGS) entry which is preliminary data.</text>
</comment>
<keyword evidence="3" id="KW-1185">Reference proteome</keyword>
<dbReference type="InterPro" id="IPR050789">
    <property type="entry name" value="Diverse_Enzym_Activities"/>
</dbReference>
<dbReference type="InterPro" id="IPR012338">
    <property type="entry name" value="Beta-lactam/transpept-like"/>
</dbReference>
<dbReference type="EMBL" id="SMRT01000001">
    <property type="protein sequence ID" value="TDG00373.1"/>
    <property type="molecule type" value="Genomic_DNA"/>
</dbReference>
<dbReference type="SUPFAM" id="SSF56601">
    <property type="entry name" value="beta-lactamase/transpeptidase-like"/>
    <property type="match status" value="1"/>
</dbReference>
<accession>A0A4R5KXR0</accession>
<protein>
    <submittedName>
        <fullName evidence="2">Class A beta-lactamase-related serine hydrolase</fullName>
    </submittedName>
</protein>
<dbReference type="Pfam" id="PF00144">
    <property type="entry name" value="Beta-lactamase"/>
    <property type="match status" value="1"/>
</dbReference>
<dbReference type="OrthoDB" id="2356735at2"/>
<sequence>MTHHARLGDIYTMLNKKANRDFDRLMFYVERINELNGASACALFVIQKDRIVAEYYSGAHSFEKSARHIQADSQFNVASVRKSYLGLATAWALHLGKIASLDDPILNYLQVSDGEKAACTGITIRNLLTHTHGLYEQDGQLARSFAPGTDWHYNNAGIGLLQSLVSSALQYPYFHLLREQIFEPLGWKETGYRSIASDQLVPVIRDKQAHVRIRPTTDGSQGNLFVSARELAYWGYLHLKSGSINGKQIVPESVIRTAVSVQAPLQLPAGLPRNGCLWFVKDGESSQCPIGSEIPRHSYEIVGLYGPLLLVVPELELVVVRMSNQEKGNYAENERGYNDYLQEFGNLAAACARQAEQPDRR</sequence>
<evidence type="ECO:0000259" key="1">
    <source>
        <dbReference type="Pfam" id="PF00144"/>
    </source>
</evidence>
<evidence type="ECO:0000313" key="2">
    <source>
        <dbReference type="EMBL" id="TDG00373.1"/>
    </source>
</evidence>
<name>A0A4R5KXR0_9BACL</name>
<dbReference type="Proteomes" id="UP000295636">
    <property type="component" value="Unassembled WGS sequence"/>
</dbReference>
<feature type="domain" description="Beta-lactamase-related" evidence="1">
    <location>
        <begin position="38"/>
        <end position="336"/>
    </location>
</feature>
<dbReference type="GO" id="GO:0016787">
    <property type="term" value="F:hydrolase activity"/>
    <property type="evidence" value="ECO:0007669"/>
    <property type="project" value="UniProtKB-KW"/>
</dbReference>
<dbReference type="PANTHER" id="PTHR43283">
    <property type="entry name" value="BETA-LACTAMASE-RELATED"/>
    <property type="match status" value="1"/>
</dbReference>
<dbReference type="AlphaFoldDB" id="A0A4R5KXR0"/>
<keyword evidence="2" id="KW-0378">Hydrolase</keyword>
<dbReference type="PANTHER" id="PTHR43283:SF7">
    <property type="entry name" value="BETA-LACTAMASE-RELATED DOMAIN-CONTAINING PROTEIN"/>
    <property type="match status" value="1"/>
</dbReference>
<organism evidence="2 3">
    <name type="scientific">Paenibacillus piri</name>
    <dbReference type="NCBI Taxonomy" id="2547395"/>
    <lineage>
        <taxon>Bacteria</taxon>
        <taxon>Bacillati</taxon>
        <taxon>Bacillota</taxon>
        <taxon>Bacilli</taxon>
        <taxon>Bacillales</taxon>
        <taxon>Paenibacillaceae</taxon>
        <taxon>Paenibacillus</taxon>
    </lineage>
</organism>
<proteinExistence type="predicted"/>
<dbReference type="InterPro" id="IPR001466">
    <property type="entry name" value="Beta-lactam-related"/>
</dbReference>
<dbReference type="Gene3D" id="3.40.710.10">
    <property type="entry name" value="DD-peptidase/beta-lactamase superfamily"/>
    <property type="match status" value="1"/>
</dbReference>
<evidence type="ECO:0000313" key="3">
    <source>
        <dbReference type="Proteomes" id="UP000295636"/>
    </source>
</evidence>